<sequence>MTINNRIRLSGLVTAPPQVLGGVRLVPLIRNRIREDLRLSRRAYDEDVAIVELDRRTAYVGYIPHGLVANWTDDGGAVYGSQLTKGKEASDGKTFGNFITARGMKKMARREGKRQLRFLPLHVAMEGLLSLHFGGPDMAWSEYSRQAMRSGLSPRSETVISGYQVAGLEDALRLFEIHDQQVGVLVFVADALASAFVVSHPADYAELHATLLTDFYGELIWRYGIYATENVIHPDPIAAAEVSSLQDLRRQVEQLRQRWTELGESMAPGLLDADVDPKQVYRFKPFTLEQFITDLDPKSENHIGEMIYAGDGTLQYLKSYRLSASQTRRAYLLKQLAAAEWNLDRCAESLGCRTNQLYLRLENAGFGYLLHQHVLDGAKAQERRR</sequence>
<dbReference type="Proteomes" id="UP000237819">
    <property type="component" value="Unassembled WGS sequence"/>
</dbReference>
<gene>
    <name evidence="3" type="ORF">C5Y93_16735</name>
</gene>
<proteinExistence type="predicted"/>
<dbReference type="InterPro" id="IPR054346">
    <property type="entry name" value="ARPP-2"/>
</dbReference>
<feature type="coiled-coil region" evidence="1">
    <location>
        <begin position="238"/>
        <end position="265"/>
    </location>
</feature>
<dbReference type="RefSeq" id="WP_105336579.1">
    <property type="nucleotide sequence ID" value="NZ_PUHZ01000016.1"/>
</dbReference>
<organism evidence="3 4">
    <name type="scientific">Blastopirellula marina</name>
    <dbReference type="NCBI Taxonomy" id="124"/>
    <lineage>
        <taxon>Bacteria</taxon>
        <taxon>Pseudomonadati</taxon>
        <taxon>Planctomycetota</taxon>
        <taxon>Planctomycetia</taxon>
        <taxon>Pirellulales</taxon>
        <taxon>Pirellulaceae</taxon>
        <taxon>Blastopirellula</taxon>
    </lineage>
</organism>
<feature type="domain" description="ARG and Rhodanese-Phosphatase-superfamily-associated" evidence="2">
    <location>
        <begin position="7"/>
        <end position="283"/>
    </location>
</feature>
<evidence type="ECO:0000313" key="4">
    <source>
        <dbReference type="Proteomes" id="UP000237819"/>
    </source>
</evidence>
<evidence type="ECO:0000256" key="1">
    <source>
        <dbReference type="SAM" id="Coils"/>
    </source>
</evidence>
<comment type="caution">
    <text evidence="3">The sequence shown here is derived from an EMBL/GenBank/DDBJ whole genome shotgun (WGS) entry which is preliminary data.</text>
</comment>
<dbReference type="EMBL" id="PUHZ01000016">
    <property type="protein sequence ID" value="PQO45178.1"/>
    <property type="molecule type" value="Genomic_DNA"/>
</dbReference>
<keyword evidence="1" id="KW-0175">Coiled coil</keyword>
<name>A0A2S8GL67_9BACT</name>
<accession>A0A2S8GL67</accession>
<dbReference type="AlphaFoldDB" id="A0A2S8GL67"/>
<protein>
    <recommendedName>
        <fullName evidence="2">ARG and Rhodanese-Phosphatase-superfamily-associated domain-containing protein</fullName>
    </recommendedName>
</protein>
<evidence type="ECO:0000313" key="3">
    <source>
        <dbReference type="EMBL" id="PQO45178.1"/>
    </source>
</evidence>
<reference evidence="3 4" key="1">
    <citation type="submission" date="2018-02" db="EMBL/GenBank/DDBJ databases">
        <title>Comparative genomes isolates from brazilian mangrove.</title>
        <authorList>
            <person name="Araujo J.E."/>
            <person name="Taketani R.G."/>
            <person name="Silva M.C.P."/>
            <person name="Loureco M.V."/>
            <person name="Andreote F.D."/>
        </authorList>
    </citation>
    <scope>NUCLEOTIDE SEQUENCE [LARGE SCALE GENOMIC DNA]</scope>
    <source>
        <strain evidence="3 4">Nap-Phe MGV</strain>
    </source>
</reference>
<dbReference type="Pfam" id="PF22549">
    <property type="entry name" value="ARPP-2"/>
    <property type="match status" value="1"/>
</dbReference>
<evidence type="ECO:0000259" key="2">
    <source>
        <dbReference type="Pfam" id="PF22549"/>
    </source>
</evidence>
<dbReference type="OrthoDB" id="5487146at2"/>